<evidence type="ECO:0000313" key="3">
    <source>
        <dbReference type="Proteomes" id="UP000286931"/>
    </source>
</evidence>
<protein>
    <submittedName>
        <fullName evidence="2">Uncharacterized protein</fullName>
    </submittedName>
</protein>
<keyword evidence="3" id="KW-1185">Reference proteome</keyword>
<feature type="compositionally biased region" description="Polar residues" evidence="1">
    <location>
        <begin position="20"/>
        <end position="32"/>
    </location>
</feature>
<evidence type="ECO:0000256" key="1">
    <source>
        <dbReference type="SAM" id="MobiDB-lite"/>
    </source>
</evidence>
<reference evidence="2 3" key="1">
    <citation type="submission" date="2018-12" db="EMBL/GenBank/DDBJ databases">
        <title>Draft genome sequence of Embleya hyalina NBRC 13850T.</title>
        <authorList>
            <person name="Komaki H."/>
            <person name="Hosoyama A."/>
            <person name="Kimura A."/>
            <person name="Ichikawa N."/>
            <person name="Tamura T."/>
        </authorList>
    </citation>
    <scope>NUCLEOTIDE SEQUENCE [LARGE SCALE GENOMIC DNA]</scope>
    <source>
        <strain evidence="2 3">NBRC 13850</strain>
    </source>
</reference>
<name>A0A401YU00_9ACTN</name>
<sequence>MGRADPRATRRVVIRDEGASTETAPRTPTPGNHQYPHPNSSPHPYPEPLESGTPETEAAIR</sequence>
<feature type="compositionally biased region" description="Basic and acidic residues" evidence="1">
    <location>
        <begin position="1"/>
        <end position="18"/>
    </location>
</feature>
<dbReference type="Proteomes" id="UP000286931">
    <property type="component" value="Unassembled WGS sequence"/>
</dbReference>
<evidence type="ECO:0000313" key="2">
    <source>
        <dbReference type="EMBL" id="GCD98062.1"/>
    </source>
</evidence>
<dbReference type="AlphaFoldDB" id="A0A401YU00"/>
<organism evidence="2 3">
    <name type="scientific">Embleya hyalina</name>
    <dbReference type="NCBI Taxonomy" id="516124"/>
    <lineage>
        <taxon>Bacteria</taxon>
        <taxon>Bacillati</taxon>
        <taxon>Actinomycetota</taxon>
        <taxon>Actinomycetes</taxon>
        <taxon>Kitasatosporales</taxon>
        <taxon>Streptomycetaceae</taxon>
        <taxon>Embleya</taxon>
    </lineage>
</organism>
<feature type="region of interest" description="Disordered" evidence="1">
    <location>
        <begin position="1"/>
        <end position="61"/>
    </location>
</feature>
<dbReference type="EMBL" id="BIFH01000026">
    <property type="protein sequence ID" value="GCD98062.1"/>
    <property type="molecule type" value="Genomic_DNA"/>
</dbReference>
<gene>
    <name evidence="2" type="ORF">EHYA_05762</name>
</gene>
<accession>A0A401YU00</accession>
<comment type="caution">
    <text evidence="2">The sequence shown here is derived from an EMBL/GenBank/DDBJ whole genome shotgun (WGS) entry which is preliminary data.</text>
</comment>
<proteinExistence type="predicted"/>